<dbReference type="CDD" id="cd02440">
    <property type="entry name" value="AdoMet_MTases"/>
    <property type="match status" value="1"/>
</dbReference>
<evidence type="ECO:0000256" key="3">
    <source>
        <dbReference type="ARBA" id="ARBA00022691"/>
    </source>
</evidence>
<keyword evidence="2 6" id="KW-0808">Transferase</keyword>
<dbReference type="OrthoDB" id="7848332at2759"/>
<dbReference type="Gene3D" id="2.70.160.11">
    <property type="entry name" value="Hnrnp arginine n-methyltransferase1"/>
    <property type="match status" value="1"/>
</dbReference>
<name>A0A914AVH9_PATMI</name>
<dbReference type="PANTHER" id="PTHR11006">
    <property type="entry name" value="PROTEIN ARGININE N-METHYLTRANSFERASE"/>
    <property type="match status" value="1"/>
</dbReference>
<evidence type="ECO:0000313" key="9">
    <source>
        <dbReference type="EnsemblMetazoa" id="XP_038067767.1"/>
    </source>
</evidence>
<evidence type="ECO:0000259" key="8">
    <source>
        <dbReference type="Pfam" id="PF22528"/>
    </source>
</evidence>
<dbReference type="SUPFAM" id="SSF53335">
    <property type="entry name" value="S-adenosyl-L-methionine-dependent methyltransferases"/>
    <property type="match status" value="1"/>
</dbReference>
<dbReference type="InterPro" id="IPR055135">
    <property type="entry name" value="PRMT_dom"/>
</dbReference>
<dbReference type="PANTHER" id="PTHR11006:SF73">
    <property type="entry name" value="PROTEIN ARGININE N-METHYLTRANSFERASE 6"/>
    <property type="match status" value="1"/>
</dbReference>
<evidence type="ECO:0000313" key="10">
    <source>
        <dbReference type="Proteomes" id="UP000887568"/>
    </source>
</evidence>
<dbReference type="FunFam" id="3.40.50.150:FF:000016">
    <property type="entry name" value="Protein arginine N-methyltransferase 6"/>
    <property type="match status" value="1"/>
</dbReference>
<organism evidence="9 10">
    <name type="scientific">Patiria miniata</name>
    <name type="common">Bat star</name>
    <name type="synonym">Asterina miniata</name>
    <dbReference type="NCBI Taxonomy" id="46514"/>
    <lineage>
        <taxon>Eukaryota</taxon>
        <taxon>Metazoa</taxon>
        <taxon>Echinodermata</taxon>
        <taxon>Eleutherozoa</taxon>
        <taxon>Asterozoa</taxon>
        <taxon>Asteroidea</taxon>
        <taxon>Valvatacea</taxon>
        <taxon>Valvatida</taxon>
        <taxon>Asterinidae</taxon>
        <taxon>Patiria</taxon>
    </lineage>
</organism>
<accession>A0A914AVH9</accession>
<dbReference type="OMA" id="HENMVRD"/>
<dbReference type="InterPro" id="IPR013216">
    <property type="entry name" value="Methyltransf_11"/>
</dbReference>
<dbReference type="GO" id="GO:0032259">
    <property type="term" value="P:methylation"/>
    <property type="evidence" value="ECO:0007669"/>
    <property type="project" value="UniProtKB-KW"/>
</dbReference>
<proteinExistence type="predicted"/>
<dbReference type="Gene3D" id="3.40.50.150">
    <property type="entry name" value="Vaccinia Virus protein VP39"/>
    <property type="match status" value="1"/>
</dbReference>
<keyword evidence="1 6" id="KW-0489">Methyltransferase</keyword>
<evidence type="ECO:0000256" key="5">
    <source>
        <dbReference type="ARBA" id="ARBA00042685"/>
    </source>
</evidence>
<dbReference type="Pfam" id="PF22528">
    <property type="entry name" value="PRMT_C"/>
    <property type="match status" value="1"/>
</dbReference>
<feature type="domain" description="Protein arginine N-methyltransferase" evidence="8">
    <location>
        <begin position="158"/>
        <end position="328"/>
    </location>
</feature>
<sequence length="349" mass="39382">MMNGTDRKMEKASDKVFFSSYASVNIHENMVRDESRTQAYRKAIMQCSDLIKDKVVVDIGCGTGILSCFCAKAGAKRVYAIDASSIIEQAKLVVKENHLEGVVQLISGKAETVDLPEKADILVSEWMGHFLLFEGMLNSVVVARDRFLKKGGLILPSKCTLFVAPMDCKRMYDRRITFWSSTKKTYDLSMECMIPFAKKNLLNSVRREDIPSDTVMDPGQPFYDLDINTVTIEDLNRVEGSFQMTCDRTTNLTGIAVWFDAYFEAPSKDTVVLSTSPFSPRTHWNQAVLYREEGLPVQKGDVIKGSMTITPADRNERHLDVKLSYQVGDGQPEEKIYNTWQTPGPVEMY</sequence>
<feature type="domain" description="Methyltransferase type 11" evidence="7">
    <location>
        <begin position="57"/>
        <end position="154"/>
    </location>
</feature>
<dbReference type="PROSITE" id="PS51678">
    <property type="entry name" value="SAM_MT_PRMT"/>
    <property type="match status" value="1"/>
</dbReference>
<dbReference type="EnsemblMetazoa" id="XM_038211839.1">
    <property type="protein sequence ID" value="XP_038067767.1"/>
    <property type="gene ID" value="LOC119737459"/>
</dbReference>
<evidence type="ECO:0000256" key="1">
    <source>
        <dbReference type="ARBA" id="ARBA00022603"/>
    </source>
</evidence>
<dbReference type="GO" id="GO:0042054">
    <property type="term" value="F:histone methyltransferase activity"/>
    <property type="evidence" value="ECO:0007669"/>
    <property type="project" value="TreeGrafter"/>
</dbReference>
<dbReference type="InterPro" id="IPR029063">
    <property type="entry name" value="SAM-dependent_MTases_sf"/>
</dbReference>
<evidence type="ECO:0000256" key="6">
    <source>
        <dbReference type="PROSITE-ProRule" id="PRU01015"/>
    </source>
</evidence>
<dbReference type="AlphaFoldDB" id="A0A914AVH9"/>
<evidence type="ECO:0000256" key="2">
    <source>
        <dbReference type="ARBA" id="ARBA00022679"/>
    </source>
</evidence>
<dbReference type="InterPro" id="IPR025799">
    <property type="entry name" value="Arg_MeTrfase"/>
</dbReference>
<evidence type="ECO:0000259" key="7">
    <source>
        <dbReference type="Pfam" id="PF08241"/>
    </source>
</evidence>
<keyword evidence="3 6" id="KW-0949">S-adenosyl-L-methionine</keyword>
<dbReference type="GO" id="GO:0016274">
    <property type="term" value="F:protein-arginine N-methyltransferase activity"/>
    <property type="evidence" value="ECO:0007669"/>
    <property type="project" value="InterPro"/>
</dbReference>
<dbReference type="RefSeq" id="XP_038067767.1">
    <property type="nucleotide sequence ID" value="XM_038211839.1"/>
</dbReference>
<protein>
    <recommendedName>
        <fullName evidence="4">Protein arginine N-methyltransferase 6</fullName>
    </recommendedName>
    <alternativeName>
        <fullName evidence="5">Histone-arginine N-methyltransferase PRMT6</fullName>
    </alternativeName>
</protein>
<dbReference type="Proteomes" id="UP000887568">
    <property type="component" value="Unplaced"/>
</dbReference>
<evidence type="ECO:0000256" key="4">
    <source>
        <dbReference type="ARBA" id="ARBA00040406"/>
    </source>
</evidence>
<keyword evidence="10" id="KW-1185">Reference proteome</keyword>
<dbReference type="GeneID" id="119737459"/>
<reference evidence="9" key="1">
    <citation type="submission" date="2022-11" db="UniProtKB">
        <authorList>
            <consortium name="EnsemblMetazoa"/>
        </authorList>
    </citation>
    <scope>IDENTIFICATION</scope>
</reference>
<dbReference type="Pfam" id="PF08241">
    <property type="entry name" value="Methyltransf_11"/>
    <property type="match status" value="1"/>
</dbReference>